<feature type="domain" description="C2H2-type" evidence="8">
    <location>
        <begin position="112"/>
        <end position="139"/>
    </location>
</feature>
<evidence type="ECO:0000313" key="10">
    <source>
        <dbReference type="Proteomes" id="UP000694545"/>
    </source>
</evidence>
<keyword evidence="3" id="KW-0677">Repeat</keyword>
<keyword evidence="4 7" id="KW-0863">Zinc-finger</keyword>
<dbReference type="GO" id="GO:0005634">
    <property type="term" value="C:nucleus"/>
    <property type="evidence" value="ECO:0007669"/>
    <property type="project" value="UniProtKB-SubCell"/>
</dbReference>
<evidence type="ECO:0000313" key="9">
    <source>
        <dbReference type="Ensembl" id="ENSVKKP00000000125.1"/>
    </source>
</evidence>
<evidence type="ECO:0000256" key="3">
    <source>
        <dbReference type="ARBA" id="ARBA00022737"/>
    </source>
</evidence>
<keyword evidence="5" id="KW-0862">Zinc</keyword>
<reference evidence="9" key="1">
    <citation type="submission" date="2025-08" db="UniProtKB">
        <authorList>
            <consortium name="Ensembl"/>
        </authorList>
    </citation>
    <scope>IDENTIFICATION</scope>
</reference>
<feature type="domain" description="C2H2-type" evidence="8">
    <location>
        <begin position="140"/>
        <end position="162"/>
    </location>
</feature>
<dbReference type="SMART" id="SM00355">
    <property type="entry name" value="ZnF_C2H2"/>
    <property type="match status" value="3"/>
</dbReference>
<sequence>MEEAEEKASCQGEDPSEAGLVLCPEASLARADSLGEESEVIGYEEGSPLGAETEMALAMGGPNGEEVDGAWHRRSHLGERPFACSLCGRRFARRPDLARHYVTHAEGSVRPHRCGECGRRFVEPAELERHRATHRGERPYGCSFCGKSFAEAATLARHRRSHLPTSVHLEGTGLGKAGLQESSKGHGKAPCCECPTPAHRNSCAFGIRGGGTLARGAMSKESECIFSNCTAECLSSKWA</sequence>
<dbReference type="Gene3D" id="3.30.160.60">
    <property type="entry name" value="Classic Zinc Finger"/>
    <property type="match status" value="3"/>
</dbReference>
<name>A0A8D2IU61_VARKO</name>
<dbReference type="InterPro" id="IPR013087">
    <property type="entry name" value="Znf_C2H2_type"/>
</dbReference>
<dbReference type="AlphaFoldDB" id="A0A8D2IU61"/>
<evidence type="ECO:0000256" key="2">
    <source>
        <dbReference type="ARBA" id="ARBA00022723"/>
    </source>
</evidence>
<dbReference type="PROSITE" id="PS00028">
    <property type="entry name" value="ZINC_FINGER_C2H2_1"/>
    <property type="match status" value="3"/>
</dbReference>
<organism evidence="9 10">
    <name type="scientific">Varanus komodoensis</name>
    <name type="common">Komodo dragon</name>
    <dbReference type="NCBI Taxonomy" id="61221"/>
    <lineage>
        <taxon>Eukaryota</taxon>
        <taxon>Metazoa</taxon>
        <taxon>Chordata</taxon>
        <taxon>Craniata</taxon>
        <taxon>Vertebrata</taxon>
        <taxon>Euteleostomi</taxon>
        <taxon>Lepidosauria</taxon>
        <taxon>Squamata</taxon>
        <taxon>Bifurcata</taxon>
        <taxon>Unidentata</taxon>
        <taxon>Episquamata</taxon>
        <taxon>Toxicofera</taxon>
        <taxon>Anguimorpha</taxon>
        <taxon>Paleoanguimorpha</taxon>
        <taxon>Varanoidea</taxon>
        <taxon>Varanidae</taxon>
        <taxon>Varanus</taxon>
    </lineage>
</organism>
<evidence type="ECO:0000256" key="5">
    <source>
        <dbReference type="ARBA" id="ARBA00022833"/>
    </source>
</evidence>
<feature type="domain" description="C2H2-type" evidence="8">
    <location>
        <begin position="82"/>
        <end position="105"/>
    </location>
</feature>
<dbReference type="Ensembl" id="ENSVKKT00000000128.1">
    <property type="protein sequence ID" value="ENSVKKP00000000125.1"/>
    <property type="gene ID" value="ENSVKKG00000000132.1"/>
</dbReference>
<dbReference type="Proteomes" id="UP000694545">
    <property type="component" value="Unplaced"/>
</dbReference>
<accession>A0A8D2IU61</accession>
<dbReference type="PANTHER" id="PTHR24394">
    <property type="entry name" value="ZINC FINGER PROTEIN"/>
    <property type="match status" value="1"/>
</dbReference>
<comment type="subcellular location">
    <subcellularLocation>
        <location evidence="1">Nucleus</location>
    </subcellularLocation>
</comment>
<reference evidence="9" key="2">
    <citation type="submission" date="2025-09" db="UniProtKB">
        <authorList>
            <consortium name="Ensembl"/>
        </authorList>
    </citation>
    <scope>IDENTIFICATION</scope>
</reference>
<keyword evidence="10" id="KW-1185">Reference proteome</keyword>
<keyword evidence="6" id="KW-0539">Nucleus</keyword>
<dbReference type="GO" id="GO:0000981">
    <property type="term" value="F:DNA-binding transcription factor activity, RNA polymerase II-specific"/>
    <property type="evidence" value="ECO:0007669"/>
    <property type="project" value="TreeGrafter"/>
</dbReference>
<evidence type="ECO:0000256" key="7">
    <source>
        <dbReference type="PROSITE-ProRule" id="PRU00042"/>
    </source>
</evidence>
<dbReference type="PROSITE" id="PS50157">
    <property type="entry name" value="ZINC_FINGER_C2H2_2"/>
    <property type="match status" value="3"/>
</dbReference>
<evidence type="ECO:0000256" key="4">
    <source>
        <dbReference type="ARBA" id="ARBA00022771"/>
    </source>
</evidence>
<proteinExistence type="predicted"/>
<protein>
    <recommendedName>
        <fullName evidence="8">C2H2-type domain-containing protein</fullName>
    </recommendedName>
</protein>
<dbReference type="FunFam" id="3.30.160.60:FF:000446">
    <property type="entry name" value="Zinc finger protein"/>
    <property type="match status" value="1"/>
</dbReference>
<dbReference type="Pfam" id="PF00096">
    <property type="entry name" value="zf-C2H2"/>
    <property type="match status" value="3"/>
</dbReference>
<keyword evidence="2" id="KW-0479">Metal-binding</keyword>
<evidence type="ECO:0000259" key="8">
    <source>
        <dbReference type="PROSITE" id="PS50157"/>
    </source>
</evidence>
<dbReference type="SUPFAM" id="SSF57667">
    <property type="entry name" value="beta-beta-alpha zinc fingers"/>
    <property type="match status" value="2"/>
</dbReference>
<dbReference type="GO" id="GO:0008270">
    <property type="term" value="F:zinc ion binding"/>
    <property type="evidence" value="ECO:0007669"/>
    <property type="project" value="UniProtKB-KW"/>
</dbReference>
<evidence type="ECO:0000256" key="6">
    <source>
        <dbReference type="ARBA" id="ARBA00023242"/>
    </source>
</evidence>
<dbReference type="FunFam" id="3.30.160.60:FF:000358">
    <property type="entry name" value="zinc finger protein 24"/>
    <property type="match status" value="1"/>
</dbReference>
<dbReference type="PANTHER" id="PTHR24394:SF29">
    <property type="entry name" value="MYONEURIN"/>
    <property type="match status" value="1"/>
</dbReference>
<dbReference type="FunFam" id="3.30.160.60:FF:003493">
    <property type="match status" value="1"/>
</dbReference>
<evidence type="ECO:0000256" key="1">
    <source>
        <dbReference type="ARBA" id="ARBA00004123"/>
    </source>
</evidence>
<dbReference type="InterPro" id="IPR036236">
    <property type="entry name" value="Znf_C2H2_sf"/>
</dbReference>